<keyword evidence="2" id="KW-1185">Reference proteome</keyword>
<dbReference type="Gene3D" id="1.25.40.20">
    <property type="entry name" value="Ankyrin repeat-containing domain"/>
    <property type="match status" value="1"/>
</dbReference>
<proteinExistence type="predicted"/>
<dbReference type="SUPFAM" id="SSF48403">
    <property type="entry name" value="Ankyrin repeat"/>
    <property type="match status" value="1"/>
</dbReference>
<protein>
    <recommendedName>
        <fullName evidence="3">Ankyrin repeat-containing protein</fullName>
    </recommendedName>
</protein>
<organism evidence="1 2">
    <name type="scientific">Aspergillus glaucus CBS 516.65</name>
    <dbReference type="NCBI Taxonomy" id="1160497"/>
    <lineage>
        <taxon>Eukaryota</taxon>
        <taxon>Fungi</taxon>
        <taxon>Dikarya</taxon>
        <taxon>Ascomycota</taxon>
        <taxon>Pezizomycotina</taxon>
        <taxon>Eurotiomycetes</taxon>
        <taxon>Eurotiomycetidae</taxon>
        <taxon>Eurotiales</taxon>
        <taxon>Aspergillaceae</taxon>
        <taxon>Aspergillus</taxon>
        <taxon>Aspergillus subgen. Aspergillus</taxon>
    </lineage>
</organism>
<dbReference type="AlphaFoldDB" id="A0A1L9VDR7"/>
<dbReference type="EMBL" id="KV878903">
    <property type="protein sequence ID" value="OJJ82049.1"/>
    <property type="molecule type" value="Genomic_DNA"/>
</dbReference>
<evidence type="ECO:0008006" key="3">
    <source>
        <dbReference type="Google" id="ProtNLM"/>
    </source>
</evidence>
<dbReference type="RefSeq" id="XP_022398747.1">
    <property type="nucleotide sequence ID" value="XM_022544808.1"/>
</dbReference>
<sequence length="193" mass="21315">MAMPSGYIGNAPLLCAIPSGNLQAMLGHHAYLDCPGCQPEFDELVLTAAIPFESTFRLLLNNVNPRETTDVLLTEVLESGNIIIVQLLRDAGIQLKSPDIRSGPFILASTVKGDKAMVDFVFDHGFFFETSDEEERYQEAVRAIFAALDNEDAEVLKLLINNDMLVTDDFFYQNADALLEKSISVRNIEQATA</sequence>
<evidence type="ECO:0000313" key="2">
    <source>
        <dbReference type="Proteomes" id="UP000184300"/>
    </source>
</evidence>
<evidence type="ECO:0000313" key="1">
    <source>
        <dbReference type="EMBL" id="OJJ82049.1"/>
    </source>
</evidence>
<dbReference type="VEuPathDB" id="FungiDB:ASPGLDRAFT_37364"/>
<dbReference type="GeneID" id="34461069"/>
<dbReference type="Proteomes" id="UP000184300">
    <property type="component" value="Unassembled WGS sequence"/>
</dbReference>
<accession>A0A1L9VDR7</accession>
<dbReference type="InterPro" id="IPR036770">
    <property type="entry name" value="Ankyrin_rpt-contain_sf"/>
</dbReference>
<reference evidence="2" key="1">
    <citation type="journal article" date="2017" name="Genome Biol.">
        <title>Comparative genomics reveals high biological diversity and specific adaptations in the industrially and medically important fungal genus Aspergillus.</title>
        <authorList>
            <person name="de Vries R.P."/>
            <person name="Riley R."/>
            <person name="Wiebenga A."/>
            <person name="Aguilar-Osorio G."/>
            <person name="Amillis S."/>
            <person name="Uchima C.A."/>
            <person name="Anderluh G."/>
            <person name="Asadollahi M."/>
            <person name="Askin M."/>
            <person name="Barry K."/>
            <person name="Battaglia E."/>
            <person name="Bayram O."/>
            <person name="Benocci T."/>
            <person name="Braus-Stromeyer S.A."/>
            <person name="Caldana C."/>
            <person name="Canovas D."/>
            <person name="Cerqueira G.C."/>
            <person name="Chen F."/>
            <person name="Chen W."/>
            <person name="Choi C."/>
            <person name="Clum A."/>
            <person name="Dos Santos R.A."/>
            <person name="Damasio A.R."/>
            <person name="Diallinas G."/>
            <person name="Emri T."/>
            <person name="Fekete E."/>
            <person name="Flipphi M."/>
            <person name="Freyberg S."/>
            <person name="Gallo A."/>
            <person name="Gournas C."/>
            <person name="Habgood R."/>
            <person name="Hainaut M."/>
            <person name="Harispe M.L."/>
            <person name="Henrissat B."/>
            <person name="Hilden K.S."/>
            <person name="Hope R."/>
            <person name="Hossain A."/>
            <person name="Karabika E."/>
            <person name="Karaffa L."/>
            <person name="Karanyi Z."/>
            <person name="Krasevec N."/>
            <person name="Kuo A."/>
            <person name="Kusch H."/>
            <person name="LaButti K."/>
            <person name="Lagendijk E.L."/>
            <person name="Lapidus A."/>
            <person name="Levasseur A."/>
            <person name="Lindquist E."/>
            <person name="Lipzen A."/>
            <person name="Logrieco A.F."/>
            <person name="MacCabe A."/>
            <person name="Maekelae M.R."/>
            <person name="Malavazi I."/>
            <person name="Melin P."/>
            <person name="Meyer V."/>
            <person name="Mielnichuk N."/>
            <person name="Miskei M."/>
            <person name="Molnar A.P."/>
            <person name="Mule G."/>
            <person name="Ngan C.Y."/>
            <person name="Orejas M."/>
            <person name="Orosz E."/>
            <person name="Ouedraogo J.P."/>
            <person name="Overkamp K.M."/>
            <person name="Park H.-S."/>
            <person name="Perrone G."/>
            <person name="Piumi F."/>
            <person name="Punt P.J."/>
            <person name="Ram A.F."/>
            <person name="Ramon A."/>
            <person name="Rauscher S."/>
            <person name="Record E."/>
            <person name="Riano-Pachon D.M."/>
            <person name="Robert V."/>
            <person name="Roehrig J."/>
            <person name="Ruller R."/>
            <person name="Salamov A."/>
            <person name="Salih N.S."/>
            <person name="Samson R.A."/>
            <person name="Sandor E."/>
            <person name="Sanguinetti M."/>
            <person name="Schuetze T."/>
            <person name="Sepcic K."/>
            <person name="Shelest E."/>
            <person name="Sherlock G."/>
            <person name="Sophianopoulou V."/>
            <person name="Squina F.M."/>
            <person name="Sun H."/>
            <person name="Susca A."/>
            <person name="Todd R.B."/>
            <person name="Tsang A."/>
            <person name="Unkles S.E."/>
            <person name="van de Wiele N."/>
            <person name="van Rossen-Uffink D."/>
            <person name="Oliveira J.V."/>
            <person name="Vesth T.C."/>
            <person name="Visser J."/>
            <person name="Yu J.-H."/>
            <person name="Zhou M."/>
            <person name="Andersen M.R."/>
            <person name="Archer D.B."/>
            <person name="Baker S.E."/>
            <person name="Benoit I."/>
            <person name="Brakhage A.A."/>
            <person name="Braus G.H."/>
            <person name="Fischer R."/>
            <person name="Frisvad J.C."/>
            <person name="Goldman G.H."/>
            <person name="Houbraken J."/>
            <person name="Oakley B."/>
            <person name="Pocsi I."/>
            <person name="Scazzocchio C."/>
            <person name="Seiboth B."/>
            <person name="vanKuyk P.A."/>
            <person name="Wortman J."/>
            <person name="Dyer P.S."/>
            <person name="Grigoriev I.V."/>
        </authorList>
    </citation>
    <scope>NUCLEOTIDE SEQUENCE [LARGE SCALE GENOMIC DNA]</scope>
    <source>
        <strain evidence="2">CBS 516.65</strain>
    </source>
</reference>
<gene>
    <name evidence="1" type="ORF">ASPGLDRAFT_37364</name>
</gene>
<name>A0A1L9VDR7_ASPGL</name>